<dbReference type="SUPFAM" id="SSF50630">
    <property type="entry name" value="Acid proteases"/>
    <property type="match status" value="1"/>
</dbReference>
<keyword evidence="10" id="KW-1185">Reference proteome</keyword>
<reference evidence="9 10" key="1">
    <citation type="submission" date="2023-10" db="EMBL/GenBank/DDBJ databases">
        <title>Draft genome sequence of Xylaria bambusicola isolate GMP-LS, the root and basal stem rot pathogen of sugarcane in Indonesia.</title>
        <authorList>
            <person name="Selvaraj P."/>
            <person name="Muralishankar V."/>
            <person name="Muruganantham S."/>
            <person name="Sp S."/>
            <person name="Haryani S."/>
            <person name="Lau K.J.X."/>
            <person name="Naqvi N.I."/>
        </authorList>
    </citation>
    <scope>NUCLEOTIDE SEQUENCE [LARGE SCALE GENOMIC DNA]</scope>
    <source>
        <strain evidence="9">GMP-LS</strain>
    </source>
</reference>
<dbReference type="InterPro" id="IPR001969">
    <property type="entry name" value="Aspartic_peptidase_AS"/>
</dbReference>
<feature type="active site" evidence="3">
    <location>
        <position position="119"/>
    </location>
</feature>
<dbReference type="Gene3D" id="2.40.70.10">
    <property type="entry name" value="Acid Proteases"/>
    <property type="match status" value="2"/>
</dbReference>
<keyword evidence="5" id="KW-0378">Hydrolase</keyword>
<dbReference type="Pfam" id="PF00026">
    <property type="entry name" value="Asp"/>
    <property type="match status" value="1"/>
</dbReference>
<evidence type="ECO:0000256" key="6">
    <source>
        <dbReference type="SAM" id="MobiDB-lite"/>
    </source>
</evidence>
<dbReference type="GO" id="GO:0004190">
    <property type="term" value="F:aspartic-type endopeptidase activity"/>
    <property type="evidence" value="ECO:0007669"/>
    <property type="project" value="UniProtKB-KW"/>
</dbReference>
<dbReference type="PANTHER" id="PTHR47966:SF65">
    <property type="entry name" value="ASPARTIC-TYPE ENDOPEPTIDASE"/>
    <property type="match status" value="1"/>
</dbReference>
<proteinExistence type="inferred from homology"/>
<feature type="domain" description="Peptidase A1" evidence="8">
    <location>
        <begin position="97"/>
        <end position="421"/>
    </location>
</feature>
<accession>A0AAN7U481</accession>
<keyword evidence="5" id="KW-0645">Protease</keyword>
<comment type="caution">
    <text evidence="9">The sequence shown here is derived from an EMBL/GenBank/DDBJ whole genome shotgun (WGS) entry which is preliminary data.</text>
</comment>
<dbReference type="InterPro" id="IPR021109">
    <property type="entry name" value="Peptidase_aspartic_dom_sf"/>
</dbReference>
<evidence type="ECO:0000256" key="7">
    <source>
        <dbReference type="SAM" id="SignalP"/>
    </source>
</evidence>
<evidence type="ECO:0000313" key="10">
    <source>
        <dbReference type="Proteomes" id="UP001305414"/>
    </source>
</evidence>
<evidence type="ECO:0000313" key="9">
    <source>
        <dbReference type="EMBL" id="KAK5625200.1"/>
    </source>
</evidence>
<protein>
    <recommendedName>
        <fullName evidence="8">Peptidase A1 domain-containing protein</fullName>
    </recommendedName>
</protein>
<keyword evidence="4" id="KW-1015">Disulfide bond</keyword>
<keyword evidence="7" id="KW-0732">Signal</keyword>
<dbReference type="PRINTS" id="PR00792">
    <property type="entry name" value="PEPSIN"/>
</dbReference>
<dbReference type="PANTHER" id="PTHR47966">
    <property type="entry name" value="BETA-SITE APP-CLEAVING ENZYME, ISOFORM A-RELATED"/>
    <property type="match status" value="1"/>
</dbReference>
<name>A0AAN7U481_9PEZI</name>
<evidence type="ECO:0000256" key="4">
    <source>
        <dbReference type="PIRSR" id="PIRSR601461-2"/>
    </source>
</evidence>
<dbReference type="AlphaFoldDB" id="A0AAN7U481"/>
<feature type="signal peptide" evidence="7">
    <location>
        <begin position="1"/>
        <end position="33"/>
    </location>
</feature>
<dbReference type="PROSITE" id="PS00141">
    <property type="entry name" value="ASP_PROTEASE"/>
    <property type="match status" value="1"/>
</dbReference>
<gene>
    <name evidence="9" type="ORF">RRF57_000915</name>
</gene>
<organism evidence="9 10">
    <name type="scientific">Xylaria bambusicola</name>
    <dbReference type="NCBI Taxonomy" id="326684"/>
    <lineage>
        <taxon>Eukaryota</taxon>
        <taxon>Fungi</taxon>
        <taxon>Dikarya</taxon>
        <taxon>Ascomycota</taxon>
        <taxon>Pezizomycotina</taxon>
        <taxon>Sordariomycetes</taxon>
        <taxon>Xylariomycetidae</taxon>
        <taxon>Xylariales</taxon>
        <taxon>Xylariaceae</taxon>
        <taxon>Xylaria</taxon>
    </lineage>
</organism>
<dbReference type="Proteomes" id="UP001305414">
    <property type="component" value="Unassembled WGS sequence"/>
</dbReference>
<comment type="similarity">
    <text evidence="1 5">Belongs to the peptidase A1 family.</text>
</comment>
<dbReference type="PROSITE" id="PS51767">
    <property type="entry name" value="PEPTIDASE_A1"/>
    <property type="match status" value="1"/>
</dbReference>
<evidence type="ECO:0000256" key="5">
    <source>
        <dbReference type="RuleBase" id="RU000454"/>
    </source>
</evidence>
<dbReference type="InterPro" id="IPR033121">
    <property type="entry name" value="PEPTIDASE_A1"/>
</dbReference>
<evidence type="ECO:0000256" key="3">
    <source>
        <dbReference type="PIRSR" id="PIRSR601461-1"/>
    </source>
</evidence>
<keyword evidence="2 5" id="KW-0064">Aspartyl protease</keyword>
<dbReference type="GO" id="GO:0006508">
    <property type="term" value="P:proteolysis"/>
    <property type="evidence" value="ECO:0007669"/>
    <property type="project" value="UniProtKB-KW"/>
</dbReference>
<dbReference type="EMBL" id="JAWHQM010000002">
    <property type="protein sequence ID" value="KAK5625200.1"/>
    <property type="molecule type" value="Genomic_DNA"/>
</dbReference>
<sequence>MSSLFVRHSNSAMWRVTTTLAVIFAIFVPQALATAQNSSGMRVTETVGVDLTSFNRHATGQPLAVPLKRIDHRGVATPSLGRRFFKTDVLGVFGAAYLAELTIGTSKDGKKQVIDLLIDTGSFEMWVNPTCSKANVPEFCETFGHYDPRRSSTSQRLNGRFTIKYGSGQVTGDYYKDDIYISGAKIESQQFGVANSSELVWFGILGLAHGQGNGFINYPVLIDSITSKGLAKTKMFSMDLGNQISPGGAVVGELVFGGVDTNKYGGLLKKVRTNPGDPHYRVTLNSLAHRPPGSTVAMPFIDSNLPISVIIDSGTTLSLLPEPIVKKLAEQFPGAQPDGAGGYKIDCSFQSLDGSVDFGFLSESGPVTINVVYRDFIWNSGGDCFLGVWSSTDLGVWILGDTFLRGAYIAFDQTNNALFMSNYISCGNGQSRLVTVPAGPDAAAKIPGACNVAAASPVASTSTSATTSTSSATFPGGTLSSTVIPTAASSLGGTVNPVNPPSVTEAPTPGPSSSNDPDAAPRKPEGVTVTETITRAVVYTVAGCPETVVHCPYRNQVSTRFETTITTYCPGHGDSAGTLTGASMPTKTIVVDIGSGNPGSGGGEQEGVTTTYIPTTTIYKILSCAAGDDAACTAGKTTTRIITVAETVVVHPVPTAAEIVPTGWNDTSSIENGSISPPWNSGSNNVVVSAAAPLDDANVDGRFLGAVFVLVWGVMVLL</sequence>
<feature type="chain" id="PRO_5043001845" description="Peptidase A1 domain-containing protein" evidence="7">
    <location>
        <begin position="34"/>
        <end position="718"/>
    </location>
</feature>
<evidence type="ECO:0000256" key="1">
    <source>
        <dbReference type="ARBA" id="ARBA00007447"/>
    </source>
</evidence>
<feature type="active site" evidence="3">
    <location>
        <position position="312"/>
    </location>
</feature>
<feature type="disulfide bond" evidence="4">
    <location>
        <begin position="347"/>
        <end position="384"/>
    </location>
</feature>
<dbReference type="InterPro" id="IPR001461">
    <property type="entry name" value="Aspartic_peptidase_A1"/>
</dbReference>
<evidence type="ECO:0000256" key="2">
    <source>
        <dbReference type="ARBA" id="ARBA00022750"/>
    </source>
</evidence>
<evidence type="ECO:0000259" key="8">
    <source>
        <dbReference type="PROSITE" id="PS51767"/>
    </source>
</evidence>
<feature type="region of interest" description="Disordered" evidence="6">
    <location>
        <begin position="491"/>
        <end position="528"/>
    </location>
</feature>